<dbReference type="InterPro" id="IPR001870">
    <property type="entry name" value="B30.2/SPRY"/>
</dbReference>
<dbReference type="Proteomes" id="UP000052978">
    <property type="component" value="Unassembled WGS sequence"/>
</dbReference>
<keyword evidence="4" id="KW-1185">Reference proteome</keyword>
<dbReference type="EMBL" id="KE164817">
    <property type="protein sequence ID" value="EPQ20335.1"/>
    <property type="molecule type" value="Genomic_DNA"/>
</dbReference>
<reference evidence="3 4" key="1">
    <citation type="journal article" date="2013" name="Nat. Commun.">
        <title>Genome analysis reveals insights into physiology and longevity of the Brandt's bat Myotis brandtii.</title>
        <authorList>
            <person name="Seim I."/>
            <person name="Fang X."/>
            <person name="Xiong Z."/>
            <person name="Lobanov A.V."/>
            <person name="Huang Z."/>
            <person name="Ma S."/>
            <person name="Feng Y."/>
            <person name="Turanov A.A."/>
            <person name="Zhu Y."/>
            <person name="Lenz T.L."/>
            <person name="Gerashchenko M.V."/>
            <person name="Fan D."/>
            <person name="Hee Yim S."/>
            <person name="Yao X."/>
            <person name="Jordan D."/>
            <person name="Xiong Y."/>
            <person name="Ma Y."/>
            <person name="Lyapunov A.N."/>
            <person name="Chen G."/>
            <person name="Kulakova O.I."/>
            <person name="Sun Y."/>
            <person name="Lee S.G."/>
            <person name="Bronson R.T."/>
            <person name="Moskalev A.A."/>
            <person name="Sunyaev S.R."/>
            <person name="Zhang G."/>
            <person name="Krogh A."/>
            <person name="Wang J."/>
            <person name="Gladyshev V.N."/>
        </authorList>
    </citation>
    <scope>NUCLEOTIDE SEQUENCE [LARGE SCALE GENOMIC DNA]</scope>
</reference>
<sequence length="231" mass="25651">MADPTPLELSAADVILDPDTAHPNLLISEDRRRLNWAGTMKSLPDNPKRFQYRSCVLGRESFMSGRHFWEVDVGDRKQWNLGVCMDNVERICPVKITPQNGFWTIALLDGHDFQAQTDPWSKLTIVNPPKRVGVFLDYERGEVSFYDATDGTHTYTFSQTPFSGPLLPLFRIFSEEPTALTICPAPKGVGSFLLPDPLPDPSLETPVAAGSADGNEDPQAEERSLLPPAQP</sequence>
<dbReference type="AlphaFoldDB" id="S7NTS3"/>
<proteinExistence type="predicted"/>
<dbReference type="Gene3D" id="2.60.120.920">
    <property type="match status" value="1"/>
</dbReference>
<name>S7NTS3_MYOBR</name>
<dbReference type="Pfam" id="PF13765">
    <property type="entry name" value="PRY"/>
    <property type="match status" value="1"/>
</dbReference>
<feature type="region of interest" description="Disordered" evidence="1">
    <location>
        <begin position="194"/>
        <end position="231"/>
    </location>
</feature>
<dbReference type="InterPro" id="IPR013320">
    <property type="entry name" value="ConA-like_dom_sf"/>
</dbReference>
<gene>
    <name evidence="3" type="ORF">D623_10001349</name>
</gene>
<dbReference type="InterPro" id="IPR043136">
    <property type="entry name" value="B30.2/SPRY_sf"/>
</dbReference>
<dbReference type="FunFam" id="2.60.120.920:FF:000004">
    <property type="entry name" value="Butyrophilin subfamily 1 member A1"/>
    <property type="match status" value="1"/>
</dbReference>
<protein>
    <submittedName>
        <fullName evidence="3">Butyrophilin subfamily 3 member A3</fullName>
    </submittedName>
</protein>
<evidence type="ECO:0000256" key="1">
    <source>
        <dbReference type="SAM" id="MobiDB-lite"/>
    </source>
</evidence>
<dbReference type="SMART" id="SM00589">
    <property type="entry name" value="PRY"/>
    <property type="match status" value="1"/>
</dbReference>
<dbReference type="PRINTS" id="PR01407">
    <property type="entry name" value="BUTYPHLNCDUF"/>
</dbReference>
<dbReference type="InterPro" id="IPR006574">
    <property type="entry name" value="PRY"/>
</dbReference>
<dbReference type="PANTHER" id="PTHR24103">
    <property type="entry name" value="E3 UBIQUITIN-PROTEIN LIGASE TRIM"/>
    <property type="match status" value="1"/>
</dbReference>
<dbReference type="InterPro" id="IPR050143">
    <property type="entry name" value="TRIM/RBCC"/>
</dbReference>
<dbReference type="SUPFAM" id="SSF49899">
    <property type="entry name" value="Concanavalin A-like lectins/glucanases"/>
    <property type="match status" value="1"/>
</dbReference>
<dbReference type="PROSITE" id="PS50188">
    <property type="entry name" value="B302_SPRY"/>
    <property type="match status" value="1"/>
</dbReference>
<dbReference type="SMART" id="SM00449">
    <property type="entry name" value="SPRY"/>
    <property type="match status" value="1"/>
</dbReference>
<organism evidence="3 4">
    <name type="scientific">Myotis brandtii</name>
    <name type="common">Brandt's bat</name>
    <dbReference type="NCBI Taxonomy" id="109478"/>
    <lineage>
        <taxon>Eukaryota</taxon>
        <taxon>Metazoa</taxon>
        <taxon>Chordata</taxon>
        <taxon>Craniata</taxon>
        <taxon>Vertebrata</taxon>
        <taxon>Euteleostomi</taxon>
        <taxon>Mammalia</taxon>
        <taxon>Eutheria</taxon>
        <taxon>Laurasiatheria</taxon>
        <taxon>Chiroptera</taxon>
        <taxon>Yangochiroptera</taxon>
        <taxon>Vespertilionidae</taxon>
        <taxon>Myotis</taxon>
    </lineage>
</organism>
<dbReference type="InterPro" id="IPR003879">
    <property type="entry name" value="Butyrophylin_SPRY"/>
</dbReference>
<feature type="domain" description="B30.2/SPRY" evidence="2">
    <location>
        <begin position="1"/>
        <end position="189"/>
    </location>
</feature>
<dbReference type="InterPro" id="IPR003877">
    <property type="entry name" value="SPRY_dom"/>
</dbReference>
<evidence type="ECO:0000259" key="2">
    <source>
        <dbReference type="PROSITE" id="PS50188"/>
    </source>
</evidence>
<dbReference type="Pfam" id="PF00622">
    <property type="entry name" value="SPRY"/>
    <property type="match status" value="1"/>
</dbReference>
<accession>S7NTS3</accession>
<evidence type="ECO:0000313" key="3">
    <source>
        <dbReference type="EMBL" id="EPQ20335.1"/>
    </source>
</evidence>
<evidence type="ECO:0000313" key="4">
    <source>
        <dbReference type="Proteomes" id="UP000052978"/>
    </source>
</evidence>